<organism evidence="2 3">
    <name type="scientific">Serratia plymuthica</name>
    <dbReference type="NCBI Taxonomy" id="82996"/>
    <lineage>
        <taxon>Bacteria</taxon>
        <taxon>Pseudomonadati</taxon>
        <taxon>Pseudomonadota</taxon>
        <taxon>Gammaproteobacteria</taxon>
        <taxon>Enterobacterales</taxon>
        <taxon>Yersiniaceae</taxon>
        <taxon>Serratia</taxon>
    </lineage>
</organism>
<dbReference type="Proteomes" id="UP000594967">
    <property type="component" value="Chromosome"/>
</dbReference>
<name>A0A7T2SP82_SERPL</name>
<keyword evidence="3" id="KW-1185">Reference proteome</keyword>
<proteinExistence type="predicted"/>
<feature type="chain" id="PRO_5047160248" evidence="1">
    <location>
        <begin position="22"/>
        <end position="166"/>
    </location>
</feature>
<sequence>MKKLIKYTLLSSVLFTSFAHAQWLTQVDDDLFTGGKKATLVGDLQGADAALIFDCTKQKLTISYAERYGEQEAVSATPFNLIVKVDAGDAHKMDAQSKRRNSKYLEISSDDREQIEPILKSLLQAKSKVLVGLETKDGGNQFSASGSVAGSTKAADQFIKACELKI</sequence>
<keyword evidence="1" id="KW-0732">Signal</keyword>
<evidence type="ECO:0000313" key="2">
    <source>
        <dbReference type="EMBL" id="QPS18907.1"/>
    </source>
</evidence>
<gene>
    <name evidence="2" type="ORF">I6G64_14975</name>
</gene>
<dbReference type="EMBL" id="CP065673">
    <property type="protein sequence ID" value="QPS18907.1"/>
    <property type="molecule type" value="Genomic_DNA"/>
</dbReference>
<reference evidence="2 3" key="1">
    <citation type="submission" date="2020-12" db="EMBL/GenBank/DDBJ databases">
        <title>FDA dAtabase for Regulatory Grade micrObial Sequences (FDA-ARGOS): Supporting development and validation of Infectious Disease Dx tests.</title>
        <authorList>
            <person name="Sproer C."/>
            <person name="Gronow S."/>
            <person name="Severitt S."/>
            <person name="Schroder I."/>
            <person name="Tallon L."/>
            <person name="Sadzewicz L."/>
            <person name="Zhao X."/>
            <person name="Boylan J."/>
            <person name="Ott S."/>
            <person name="Bowen H."/>
            <person name="Vavikolanu K."/>
            <person name="Mehta A."/>
            <person name="Aluvathingal J."/>
            <person name="Nadendla S."/>
            <person name="Lowell S."/>
            <person name="Myers T."/>
            <person name="Yan Y."/>
            <person name="Sichtig H."/>
        </authorList>
    </citation>
    <scope>NUCLEOTIDE SEQUENCE [LARGE SCALE GENOMIC DNA]</scope>
    <source>
        <strain evidence="2 3">FDAARGOS_907</strain>
    </source>
</reference>
<protein>
    <submittedName>
        <fullName evidence="2">Uncharacterized protein</fullName>
    </submittedName>
</protein>
<dbReference type="RefSeq" id="WP_063202315.1">
    <property type="nucleotide sequence ID" value="NZ_CAMITG010000012.1"/>
</dbReference>
<feature type="signal peptide" evidence="1">
    <location>
        <begin position="1"/>
        <end position="21"/>
    </location>
</feature>
<evidence type="ECO:0000313" key="3">
    <source>
        <dbReference type="Proteomes" id="UP000594967"/>
    </source>
</evidence>
<evidence type="ECO:0000256" key="1">
    <source>
        <dbReference type="SAM" id="SignalP"/>
    </source>
</evidence>
<accession>A0A7T2SP82</accession>